<dbReference type="AlphaFoldDB" id="A0A382KUD8"/>
<gene>
    <name evidence="1" type="ORF">METZ01_LOCUS279105</name>
</gene>
<sequence length="37" mass="4322">MVEDPIFSMVQTLRSTLAKYYASLDQMVLENPLYLKL</sequence>
<protein>
    <submittedName>
        <fullName evidence="1">Uncharacterized protein</fullName>
    </submittedName>
</protein>
<evidence type="ECO:0000313" key="1">
    <source>
        <dbReference type="EMBL" id="SVC26251.1"/>
    </source>
</evidence>
<proteinExistence type="predicted"/>
<accession>A0A382KUD8</accession>
<organism evidence="1">
    <name type="scientific">marine metagenome</name>
    <dbReference type="NCBI Taxonomy" id="408172"/>
    <lineage>
        <taxon>unclassified sequences</taxon>
        <taxon>metagenomes</taxon>
        <taxon>ecological metagenomes</taxon>
    </lineage>
</organism>
<dbReference type="EMBL" id="UINC01081940">
    <property type="protein sequence ID" value="SVC26251.1"/>
    <property type="molecule type" value="Genomic_DNA"/>
</dbReference>
<reference evidence="1" key="1">
    <citation type="submission" date="2018-05" db="EMBL/GenBank/DDBJ databases">
        <authorList>
            <person name="Lanie J.A."/>
            <person name="Ng W.-L."/>
            <person name="Kazmierczak K.M."/>
            <person name="Andrzejewski T.M."/>
            <person name="Davidsen T.M."/>
            <person name="Wayne K.J."/>
            <person name="Tettelin H."/>
            <person name="Glass J.I."/>
            <person name="Rusch D."/>
            <person name="Podicherti R."/>
            <person name="Tsui H.-C.T."/>
            <person name="Winkler M.E."/>
        </authorList>
    </citation>
    <scope>NUCLEOTIDE SEQUENCE</scope>
</reference>
<name>A0A382KUD8_9ZZZZ</name>